<dbReference type="InterPro" id="IPR036390">
    <property type="entry name" value="WH_DNA-bd_sf"/>
</dbReference>
<keyword evidence="2 4" id="KW-0238">DNA-binding</keyword>
<protein>
    <submittedName>
        <fullName evidence="4">DNA-binding transcriptional regulator GbsR, MarR family</fullName>
    </submittedName>
</protein>
<dbReference type="Gene3D" id="1.10.287.160">
    <property type="entry name" value="HR1 repeat"/>
    <property type="match status" value="1"/>
</dbReference>
<evidence type="ECO:0000313" key="5">
    <source>
        <dbReference type="Proteomes" id="UP000183561"/>
    </source>
</evidence>
<evidence type="ECO:0000256" key="2">
    <source>
        <dbReference type="ARBA" id="ARBA00023125"/>
    </source>
</evidence>
<sequence>MPLQAKLRAMNRLTPRNQSEHRSRTEMTQICVISVRTATFGAVPSDTQLIFADHVGRFYARQYGFPPMAGRLLGYLFVCDPPQQTIDELGEALLASRSAVTGAVKLLEGYRMARRTRVAGERVDRVSLDPASQQPQNFDSALHREHAALFREGLALLADAPPERRAPLEEMIALAEFLSERLPELRDEWHTRRDELRARRTSTVDREGDVHHD</sequence>
<name>A0A1H5AP09_9NOCA</name>
<organism evidence="4 5">
    <name type="scientific">Rhodococcus koreensis</name>
    <dbReference type="NCBI Taxonomy" id="99653"/>
    <lineage>
        <taxon>Bacteria</taxon>
        <taxon>Bacillati</taxon>
        <taxon>Actinomycetota</taxon>
        <taxon>Actinomycetes</taxon>
        <taxon>Mycobacteriales</taxon>
        <taxon>Nocardiaceae</taxon>
        <taxon>Rhodococcus</taxon>
    </lineage>
</organism>
<keyword evidence="1" id="KW-0805">Transcription regulation</keyword>
<dbReference type="GO" id="GO:0003677">
    <property type="term" value="F:DNA binding"/>
    <property type="evidence" value="ECO:0007669"/>
    <property type="project" value="UniProtKB-KW"/>
</dbReference>
<dbReference type="AlphaFoldDB" id="A0A1H5AP09"/>
<evidence type="ECO:0000313" key="4">
    <source>
        <dbReference type="EMBL" id="SED44096.1"/>
    </source>
</evidence>
<gene>
    <name evidence="4" type="ORF">SAMN04490239_8288</name>
</gene>
<keyword evidence="3" id="KW-0804">Transcription</keyword>
<reference evidence="5" key="1">
    <citation type="submission" date="2016-10" db="EMBL/GenBank/DDBJ databases">
        <authorList>
            <person name="Varghese N."/>
            <person name="Submissions S."/>
        </authorList>
    </citation>
    <scope>NUCLEOTIDE SEQUENCE [LARGE SCALE GENOMIC DNA]</scope>
    <source>
        <strain evidence="5">DSM 44498</strain>
    </source>
</reference>
<dbReference type="Gene3D" id="1.10.10.10">
    <property type="entry name" value="Winged helix-like DNA-binding domain superfamily/Winged helix DNA-binding domain"/>
    <property type="match status" value="1"/>
</dbReference>
<evidence type="ECO:0000256" key="1">
    <source>
        <dbReference type="ARBA" id="ARBA00023015"/>
    </source>
</evidence>
<dbReference type="EMBL" id="FNSV01000005">
    <property type="protein sequence ID" value="SED44096.1"/>
    <property type="molecule type" value="Genomic_DNA"/>
</dbReference>
<evidence type="ECO:0000256" key="3">
    <source>
        <dbReference type="ARBA" id="ARBA00023163"/>
    </source>
</evidence>
<proteinExistence type="predicted"/>
<dbReference type="SUPFAM" id="SSF46785">
    <property type="entry name" value="Winged helix' DNA-binding domain"/>
    <property type="match status" value="1"/>
</dbReference>
<dbReference type="PANTHER" id="PTHR38465:SF2">
    <property type="entry name" value="HTH-TYPE TRANSCRIPTIONAL REGULATOR MMPR5"/>
    <property type="match status" value="1"/>
</dbReference>
<dbReference type="PANTHER" id="PTHR38465">
    <property type="entry name" value="HTH-TYPE TRANSCRIPTIONAL REGULATOR MJ1563-RELATED"/>
    <property type="match status" value="1"/>
</dbReference>
<dbReference type="Proteomes" id="UP000183561">
    <property type="component" value="Unassembled WGS sequence"/>
</dbReference>
<dbReference type="InterPro" id="IPR052362">
    <property type="entry name" value="HTH-GbsR_regulator"/>
</dbReference>
<accession>A0A1H5AP09</accession>
<dbReference type="InterPro" id="IPR036388">
    <property type="entry name" value="WH-like_DNA-bd_sf"/>
</dbReference>
<keyword evidence="5" id="KW-1185">Reference proteome</keyword>